<dbReference type="InterPro" id="IPR050646">
    <property type="entry name" value="Cas1"/>
</dbReference>
<dbReference type="Gene3D" id="1.20.120.920">
    <property type="entry name" value="CRISPR-associated endonuclease Cas1, C-terminal domain"/>
    <property type="match status" value="1"/>
</dbReference>
<dbReference type="PANTHER" id="PTHR34353">
    <property type="entry name" value="CRISPR-ASSOCIATED ENDONUCLEASE CAS1 1"/>
    <property type="match status" value="1"/>
</dbReference>
<evidence type="ECO:0000313" key="17">
    <source>
        <dbReference type="EMBL" id="RLP08363.1"/>
    </source>
</evidence>
<proteinExistence type="inferred from homology"/>
<dbReference type="HAMAP" id="MF_01470">
    <property type="entry name" value="Cas1"/>
    <property type="match status" value="1"/>
</dbReference>
<dbReference type="GO" id="GO:0003677">
    <property type="term" value="F:DNA binding"/>
    <property type="evidence" value="ECO:0007669"/>
    <property type="project" value="UniProtKB-KW"/>
</dbReference>
<feature type="region of interest" description="Disordered" evidence="15">
    <location>
        <begin position="93"/>
        <end position="113"/>
    </location>
</feature>
<keyword evidence="3 14" id="KW-0255">Endonuclease</keyword>
<keyword evidence="9 14" id="KW-0051">Antiviral defense</keyword>
<dbReference type="AlphaFoldDB" id="A0A8B3FL91"/>
<evidence type="ECO:0000256" key="13">
    <source>
        <dbReference type="ARBA" id="ARBA00038592"/>
    </source>
</evidence>
<evidence type="ECO:0000256" key="15">
    <source>
        <dbReference type="SAM" id="MobiDB-lite"/>
    </source>
</evidence>
<dbReference type="GO" id="GO:0004527">
    <property type="term" value="F:exonuclease activity"/>
    <property type="evidence" value="ECO:0007669"/>
    <property type="project" value="UniProtKB-KW"/>
</dbReference>
<evidence type="ECO:0000256" key="3">
    <source>
        <dbReference type="ARBA" id="ARBA00022759"/>
    </source>
</evidence>
<keyword evidence="1 14" id="KW-0540">Nuclease</keyword>
<comment type="similarity">
    <text evidence="14">Belongs to the CRISPR-associated endonuclease Cas1 family.</text>
</comment>
<dbReference type="Gene3D" id="3.100.10.20">
    <property type="entry name" value="CRISPR-associated endonuclease Cas1, N-terminal domain"/>
    <property type="match status" value="1"/>
</dbReference>
<dbReference type="EC" id="3.1.-.-" evidence="14"/>
<feature type="binding site" evidence="14">
    <location>
        <position position="457"/>
    </location>
    <ligand>
        <name>Mn(2+)</name>
        <dbReference type="ChEBI" id="CHEBI:29035"/>
    </ligand>
</feature>
<evidence type="ECO:0000259" key="16">
    <source>
        <dbReference type="Pfam" id="PF01930"/>
    </source>
</evidence>
<evidence type="ECO:0000256" key="11">
    <source>
        <dbReference type="ARBA" id="ARBA00023211"/>
    </source>
</evidence>
<evidence type="ECO:0000313" key="18">
    <source>
        <dbReference type="Proteomes" id="UP000279336"/>
    </source>
</evidence>
<keyword evidence="11 14" id="KW-0464">Manganese</keyword>
<dbReference type="NCBIfam" id="TIGR00372">
    <property type="entry name" value="cas4"/>
    <property type="match status" value="1"/>
</dbReference>
<dbReference type="GO" id="GO:0004519">
    <property type="term" value="F:endonuclease activity"/>
    <property type="evidence" value="ECO:0007669"/>
    <property type="project" value="UniProtKB-UniRule"/>
</dbReference>
<feature type="domain" description="DUF83" evidence="16">
    <location>
        <begin position="15"/>
        <end position="196"/>
    </location>
</feature>
<dbReference type="InterPro" id="IPR013343">
    <property type="entry name" value="CRISPR-assoc_prot_Cas4"/>
</dbReference>
<comment type="catalytic activity">
    <reaction evidence="12">
        <text>exonucleolytic cleavage in the 5'- to 3'-direction to yield nucleoside 3'-phosphates.</text>
        <dbReference type="EC" id="3.1.12.1"/>
    </reaction>
</comment>
<dbReference type="GO" id="GO:0051607">
    <property type="term" value="P:defense response to virus"/>
    <property type="evidence" value="ECO:0007669"/>
    <property type="project" value="UniProtKB-UniRule"/>
</dbReference>
<name>A0A8B3FL91_9ACTN</name>
<dbReference type="InterPro" id="IPR002729">
    <property type="entry name" value="CRISPR-assoc_Cas1"/>
</dbReference>
<evidence type="ECO:0000256" key="9">
    <source>
        <dbReference type="ARBA" id="ARBA00023118"/>
    </source>
</evidence>
<comment type="subunit">
    <text evidence="13 14">Homodimer, forms a heterotetramer with a Cas2 homodimer.</text>
</comment>
<dbReference type="GO" id="GO:0043571">
    <property type="term" value="P:maintenance of CRISPR repeat elements"/>
    <property type="evidence" value="ECO:0007669"/>
    <property type="project" value="UniProtKB-UniRule"/>
</dbReference>
<evidence type="ECO:0000256" key="8">
    <source>
        <dbReference type="ARBA" id="ARBA00023014"/>
    </source>
</evidence>
<feature type="binding site" evidence="14">
    <location>
        <position position="371"/>
    </location>
    <ligand>
        <name>Mn(2+)</name>
        <dbReference type="ChEBI" id="CHEBI:29035"/>
    </ligand>
</feature>
<dbReference type="Pfam" id="PF01867">
    <property type="entry name" value="Cas_Cas1"/>
    <property type="match status" value="1"/>
</dbReference>
<dbReference type="Pfam" id="PF01930">
    <property type="entry name" value="Cas_Cas4"/>
    <property type="match status" value="1"/>
</dbReference>
<keyword evidence="4 14" id="KW-0378">Hydrolase</keyword>
<dbReference type="InterPro" id="IPR022765">
    <property type="entry name" value="Dna2/Cas4_DUF83"/>
</dbReference>
<comment type="cofactor">
    <cofactor evidence="14">
        <name>Mg(2+)</name>
        <dbReference type="ChEBI" id="CHEBI:18420"/>
    </cofactor>
    <cofactor evidence="14">
        <name>Mn(2+)</name>
        <dbReference type="ChEBI" id="CHEBI:29035"/>
    </cofactor>
</comment>
<dbReference type="OrthoDB" id="1550386at2"/>
<comment type="caution">
    <text evidence="17">The sequence shown here is derived from an EMBL/GenBank/DDBJ whole genome shotgun (WGS) entry which is preliminary data.</text>
</comment>
<gene>
    <name evidence="14 17" type="primary">cas1</name>
    <name evidence="17" type="ORF">D7U36_09495</name>
</gene>
<keyword evidence="10 14" id="KW-0238">DNA-binding</keyword>
<evidence type="ECO:0000256" key="1">
    <source>
        <dbReference type="ARBA" id="ARBA00022722"/>
    </source>
</evidence>
<keyword evidence="5" id="KW-0269">Exonuclease</keyword>
<dbReference type="Proteomes" id="UP000279336">
    <property type="component" value="Unassembled WGS sequence"/>
</dbReference>
<evidence type="ECO:0000256" key="2">
    <source>
        <dbReference type="ARBA" id="ARBA00022723"/>
    </source>
</evidence>
<dbReference type="EMBL" id="RCIW01000014">
    <property type="protein sequence ID" value="RLP08363.1"/>
    <property type="molecule type" value="Genomic_DNA"/>
</dbReference>
<evidence type="ECO:0000256" key="7">
    <source>
        <dbReference type="ARBA" id="ARBA00023004"/>
    </source>
</evidence>
<organism evidence="17 18">
    <name type="scientific">Propionibacterium australiense</name>
    <dbReference type="NCBI Taxonomy" id="119981"/>
    <lineage>
        <taxon>Bacteria</taxon>
        <taxon>Bacillati</taxon>
        <taxon>Actinomycetota</taxon>
        <taxon>Actinomycetes</taxon>
        <taxon>Propionibacteriales</taxon>
        <taxon>Propionibacteriaceae</taxon>
        <taxon>Propionibacterium</taxon>
    </lineage>
</organism>
<keyword evidence="7" id="KW-0408">Iron</keyword>
<dbReference type="GO" id="GO:0051536">
    <property type="term" value="F:iron-sulfur cluster binding"/>
    <property type="evidence" value="ECO:0007669"/>
    <property type="project" value="UniProtKB-KW"/>
</dbReference>
<accession>A0A8B3FL91</accession>
<keyword evidence="8" id="KW-0411">Iron-sulfur</keyword>
<evidence type="ECO:0000256" key="12">
    <source>
        <dbReference type="ARBA" id="ARBA00033996"/>
    </source>
</evidence>
<sequence>MSEYAAQPQLLPARMLNEFVYCPRLFYFEWVDQRWEPNDDMVEGRIAHRSVDSRGGRMPEENDESSTRTTYSVALSDETWGLSAVVDRVDHRDGTSVPVDHKKGHPQTGGEPWPADRAQVLVYAALLDAAGYTVDHAELFYAEEHVTVPVAWDDDAATELRGLVAAARELAESPVPPPPLVDSPRCPRCSLAGLCLPDETNALTERHAASKKRVLPRNPDERPLYVTEQGAYVSVRGGRIVVSKDGEELAGLRILDISQLCVFGHVQISTQAITRLLSAGAPVLWMSYGGWLNGWAQGSPSKHVQLLRRQVLSPDGTAIARQIISGKIRNQRTMLRRNAKSTIEPGVLGSLRELAGSAAEADGAASLLGYEGTAARLYFENFTQMLSSQVELGQEFDANGRTRRPPKDPINALLGLCYSLLVKDLVAVCLGVGLDPYIGVFHASRYGRPALALDLTEEFRPLVADSVVLNVMNNGEIGSEDFMRRGIGCQLTKQGRKKLIGAYERRLETEVTHPVFGYKISYRRCLEVQARLLAAVLIGEIPEYRPFVTR</sequence>
<comment type="function">
    <text evidence="14">CRISPR (clustered regularly interspaced short palindromic repeat), is an adaptive immune system that provides protection against mobile genetic elements (viruses, transposable elements and conjugative plasmids). CRISPR clusters contain spacers, sequences complementary to antecedent mobile elements, and target invading nucleic acids. CRISPR clusters are transcribed and processed into CRISPR RNA (crRNA). Acts as a dsDNA endonuclease. Involved in the integration of spacer DNA into the CRISPR cassette.</text>
</comment>
<dbReference type="InterPro" id="IPR011604">
    <property type="entry name" value="PDDEXK-like_dom_sf"/>
</dbReference>
<dbReference type="InterPro" id="IPR042206">
    <property type="entry name" value="CRISPR-assoc_Cas1_C"/>
</dbReference>
<keyword evidence="6 14" id="KW-0460">Magnesium</keyword>
<evidence type="ECO:0000256" key="6">
    <source>
        <dbReference type="ARBA" id="ARBA00022842"/>
    </source>
</evidence>
<evidence type="ECO:0000256" key="10">
    <source>
        <dbReference type="ARBA" id="ARBA00023125"/>
    </source>
</evidence>
<protein>
    <recommendedName>
        <fullName evidence="14">CRISPR-associated endonuclease Cas1</fullName>
        <ecNumber evidence="14">3.1.-.-</ecNumber>
    </recommendedName>
</protein>
<reference evidence="17 18" key="1">
    <citation type="submission" date="2018-10" db="EMBL/GenBank/DDBJ databases">
        <title>Propionibacterium australiense Genome Sequencing and Assembly.</title>
        <authorList>
            <person name="Bernier A.-M."/>
            <person name="Bernard K."/>
        </authorList>
    </citation>
    <scope>NUCLEOTIDE SEQUENCE [LARGE SCALE GENOMIC DNA]</scope>
    <source>
        <strain evidence="17 18">NML98A078</strain>
    </source>
</reference>
<evidence type="ECO:0000256" key="14">
    <source>
        <dbReference type="HAMAP-Rule" id="MF_01470"/>
    </source>
</evidence>
<feature type="binding site" evidence="14">
    <location>
        <position position="442"/>
    </location>
    <ligand>
        <name>Mn(2+)</name>
        <dbReference type="ChEBI" id="CHEBI:29035"/>
    </ligand>
</feature>
<evidence type="ECO:0000256" key="4">
    <source>
        <dbReference type="ARBA" id="ARBA00022801"/>
    </source>
</evidence>
<dbReference type="GO" id="GO:0046872">
    <property type="term" value="F:metal ion binding"/>
    <property type="evidence" value="ECO:0007669"/>
    <property type="project" value="UniProtKB-UniRule"/>
</dbReference>
<dbReference type="CDD" id="cd09634">
    <property type="entry name" value="Cas1_I-II-III"/>
    <property type="match status" value="1"/>
</dbReference>
<dbReference type="Gene3D" id="3.90.320.10">
    <property type="match status" value="1"/>
</dbReference>
<dbReference type="NCBIfam" id="TIGR00287">
    <property type="entry name" value="cas1"/>
    <property type="match status" value="1"/>
</dbReference>
<keyword evidence="2 14" id="KW-0479">Metal-binding</keyword>
<dbReference type="PANTHER" id="PTHR34353:SF2">
    <property type="entry name" value="CRISPR-ASSOCIATED ENDONUCLEASE CAS1 1"/>
    <property type="match status" value="1"/>
</dbReference>
<dbReference type="RefSeq" id="WP_121588253.1">
    <property type="nucleotide sequence ID" value="NZ_RCIW01000014.1"/>
</dbReference>
<dbReference type="InterPro" id="IPR042211">
    <property type="entry name" value="CRISPR-assoc_Cas1_N"/>
</dbReference>
<evidence type="ECO:0000256" key="5">
    <source>
        <dbReference type="ARBA" id="ARBA00022839"/>
    </source>
</evidence>